<dbReference type="Gene3D" id="3.40.1620.10">
    <property type="entry name" value="YefM-like domain"/>
    <property type="match status" value="1"/>
</dbReference>
<comment type="function">
    <text evidence="2">Antitoxin component of a type II toxin-antitoxin (TA) system.</text>
</comment>
<evidence type="ECO:0000313" key="3">
    <source>
        <dbReference type="EMBL" id="MBD9360552.1"/>
    </source>
</evidence>
<proteinExistence type="inferred from homology"/>
<dbReference type="InterPro" id="IPR036165">
    <property type="entry name" value="YefM-like_sf"/>
</dbReference>
<accession>A0ABR9DBR3</accession>
<evidence type="ECO:0000313" key="4">
    <source>
        <dbReference type="Proteomes" id="UP000641152"/>
    </source>
</evidence>
<dbReference type="NCBIfam" id="TIGR01552">
    <property type="entry name" value="phd_fam"/>
    <property type="match status" value="1"/>
</dbReference>
<keyword evidence="4" id="KW-1185">Reference proteome</keyword>
<evidence type="ECO:0000256" key="2">
    <source>
        <dbReference type="RuleBase" id="RU362080"/>
    </source>
</evidence>
<name>A0ABR9DBR3_9GAMM</name>
<evidence type="ECO:0000256" key="1">
    <source>
        <dbReference type="ARBA" id="ARBA00009981"/>
    </source>
</evidence>
<dbReference type="Proteomes" id="UP000641152">
    <property type="component" value="Unassembled WGS sequence"/>
</dbReference>
<comment type="caution">
    <text evidence="3">The sequence shown here is derived from an EMBL/GenBank/DDBJ whole genome shotgun (WGS) entry which is preliminary data.</text>
</comment>
<dbReference type="InterPro" id="IPR006442">
    <property type="entry name" value="Antitoxin_Phd/YefM"/>
</dbReference>
<dbReference type="SUPFAM" id="SSF143120">
    <property type="entry name" value="YefM-like"/>
    <property type="match status" value="1"/>
</dbReference>
<reference evidence="3 4" key="1">
    <citation type="submission" date="2020-09" db="EMBL/GenBank/DDBJ databases">
        <title>Methylomonas albis sp. nov. and Methylomonas fluvii sp. nov.: Two cold-adapted methanotrophs from the River Elbe and an amended description of Methylovulum psychrotolerans strain Eb1.</title>
        <authorList>
            <person name="Bussmann I.K."/>
            <person name="Klings K.-W."/>
            <person name="Warnstedt J."/>
            <person name="Hoppert M."/>
            <person name="Saborowski A."/>
            <person name="Horn F."/>
            <person name="Liebner S."/>
        </authorList>
    </citation>
    <scope>NUCLEOTIDE SEQUENCE [LARGE SCALE GENOMIC DNA]</scope>
    <source>
        <strain evidence="3 4">EbB</strain>
    </source>
</reference>
<gene>
    <name evidence="3" type="ORF">EBB_08380</name>
</gene>
<comment type="similarity">
    <text evidence="1 2">Belongs to the phD/YefM antitoxin family.</text>
</comment>
<dbReference type="Pfam" id="PF02604">
    <property type="entry name" value="PhdYeFM_antitox"/>
    <property type="match status" value="1"/>
</dbReference>
<sequence>MHTWQLQEAKSRFSEVVELSLKEGPQLVTRRGEEAVVILAVDDYRRLSGQLPRLKDCLLNAPRGEALVLERSTEVIRDLAL</sequence>
<protein>
    <recommendedName>
        <fullName evidence="2">Antitoxin</fullName>
    </recommendedName>
</protein>
<organism evidence="3 4">
    <name type="scientific">Methylomonas fluvii</name>
    <dbReference type="NCBI Taxonomy" id="1854564"/>
    <lineage>
        <taxon>Bacteria</taxon>
        <taxon>Pseudomonadati</taxon>
        <taxon>Pseudomonadota</taxon>
        <taxon>Gammaproteobacteria</taxon>
        <taxon>Methylococcales</taxon>
        <taxon>Methylococcaceae</taxon>
        <taxon>Methylomonas</taxon>
    </lineage>
</organism>
<dbReference type="EMBL" id="JACXST010000001">
    <property type="protein sequence ID" value="MBD9360552.1"/>
    <property type="molecule type" value="Genomic_DNA"/>
</dbReference>
<dbReference type="RefSeq" id="WP_033157050.1">
    <property type="nucleotide sequence ID" value="NZ_CAJHIU010000001.1"/>
</dbReference>